<protein>
    <submittedName>
        <fullName evidence="1">Uncharacterized protein</fullName>
    </submittedName>
</protein>
<evidence type="ECO:0000313" key="1">
    <source>
        <dbReference type="EMBL" id="KAI5320678.1"/>
    </source>
</evidence>
<organism evidence="1 2">
    <name type="scientific">Prunus dulcis</name>
    <name type="common">Almond</name>
    <name type="synonym">Amygdalus dulcis</name>
    <dbReference type="NCBI Taxonomy" id="3755"/>
    <lineage>
        <taxon>Eukaryota</taxon>
        <taxon>Viridiplantae</taxon>
        <taxon>Streptophyta</taxon>
        <taxon>Embryophyta</taxon>
        <taxon>Tracheophyta</taxon>
        <taxon>Spermatophyta</taxon>
        <taxon>Magnoliopsida</taxon>
        <taxon>eudicotyledons</taxon>
        <taxon>Gunneridae</taxon>
        <taxon>Pentapetalae</taxon>
        <taxon>rosids</taxon>
        <taxon>fabids</taxon>
        <taxon>Rosales</taxon>
        <taxon>Rosaceae</taxon>
        <taxon>Amygdaloideae</taxon>
        <taxon>Amygdaleae</taxon>
        <taxon>Prunus</taxon>
    </lineage>
</organism>
<evidence type="ECO:0000313" key="2">
    <source>
        <dbReference type="Proteomes" id="UP001054821"/>
    </source>
</evidence>
<dbReference type="PANTHER" id="PTHR31973">
    <property type="entry name" value="POLYPROTEIN, PUTATIVE-RELATED"/>
    <property type="match status" value="1"/>
</dbReference>
<reference evidence="1 2" key="1">
    <citation type="journal article" date="2022" name="G3 (Bethesda)">
        <title>Whole-genome sequence and methylome profiling of the almond [Prunus dulcis (Mill.) D.A. Webb] cultivar 'Nonpareil'.</title>
        <authorList>
            <person name="D'Amico-Willman K.M."/>
            <person name="Ouma W.Z."/>
            <person name="Meulia T."/>
            <person name="Sideli G.M."/>
            <person name="Gradziel T.M."/>
            <person name="Fresnedo-Ramirez J."/>
        </authorList>
    </citation>
    <scope>NUCLEOTIDE SEQUENCE [LARGE SCALE GENOMIC DNA]</scope>
    <source>
        <strain evidence="1">Clone GOH B32 T37-40</strain>
    </source>
</reference>
<dbReference type="EMBL" id="JAJFAZ020000007">
    <property type="protein sequence ID" value="KAI5320678.1"/>
    <property type="molecule type" value="Genomic_DNA"/>
</dbReference>
<sequence length="214" mass="24487">MAEANPGSNITLFTGDDRRFQPSLFAFMLQYMLRSVVSTSQSLTFVSDREKGLKKSVIEVFENAHHGYSLHRLLESFKKNLKGPFHGDGKGSLPINFVAAAHAVRLDGFKTSTDQIRRVSSQAYDWVLQIEPECWTNALFKGEHYNHVTSDVAETYIKWIEEVRELPIARKIEVLSCKLMELINTRRTDSSTWPTKLTPSKEEKLRQVHGLIFI</sequence>
<comment type="caution">
    <text evidence="1">The sequence shown here is derived from an EMBL/GenBank/DDBJ whole genome shotgun (WGS) entry which is preliminary data.</text>
</comment>
<name>A0AAD4YU13_PRUDU</name>
<dbReference type="PANTHER" id="PTHR31973:SF149">
    <property type="entry name" value="SWIM-TYPE DOMAIN-CONTAINING PROTEIN"/>
    <property type="match status" value="1"/>
</dbReference>
<dbReference type="AlphaFoldDB" id="A0AAD4YU13"/>
<keyword evidence="2" id="KW-1185">Reference proteome</keyword>
<gene>
    <name evidence="1" type="ORF">L3X38_040386</name>
</gene>
<dbReference type="Proteomes" id="UP001054821">
    <property type="component" value="Chromosome 7"/>
</dbReference>
<proteinExistence type="predicted"/>
<accession>A0AAD4YU13</accession>